<keyword evidence="2" id="KW-1185">Reference proteome</keyword>
<evidence type="ECO:0000313" key="1">
    <source>
        <dbReference type="EMBL" id="KAK9021167.1"/>
    </source>
</evidence>
<organism evidence="1 2">
    <name type="scientific">Hibiscus sabdariffa</name>
    <name type="common">roselle</name>
    <dbReference type="NCBI Taxonomy" id="183260"/>
    <lineage>
        <taxon>Eukaryota</taxon>
        <taxon>Viridiplantae</taxon>
        <taxon>Streptophyta</taxon>
        <taxon>Embryophyta</taxon>
        <taxon>Tracheophyta</taxon>
        <taxon>Spermatophyta</taxon>
        <taxon>Magnoliopsida</taxon>
        <taxon>eudicotyledons</taxon>
        <taxon>Gunneridae</taxon>
        <taxon>Pentapetalae</taxon>
        <taxon>rosids</taxon>
        <taxon>malvids</taxon>
        <taxon>Malvales</taxon>
        <taxon>Malvaceae</taxon>
        <taxon>Malvoideae</taxon>
        <taxon>Hibiscus</taxon>
    </lineage>
</organism>
<accession>A0ABR2S7P6</accession>
<proteinExistence type="predicted"/>
<reference evidence="1 2" key="1">
    <citation type="journal article" date="2024" name="G3 (Bethesda)">
        <title>Genome assembly of Hibiscus sabdariffa L. provides insights into metabolisms of medicinal natural products.</title>
        <authorList>
            <person name="Kim T."/>
        </authorList>
    </citation>
    <scope>NUCLEOTIDE SEQUENCE [LARGE SCALE GENOMIC DNA]</scope>
    <source>
        <strain evidence="1">TK-2024</strain>
        <tissue evidence="1">Old leaves</tissue>
    </source>
</reference>
<comment type="caution">
    <text evidence="1">The sequence shown here is derived from an EMBL/GenBank/DDBJ whole genome shotgun (WGS) entry which is preliminary data.</text>
</comment>
<sequence>MQVWHMLREVNEIGDKLAKMGRGQSRERTIFIVPPETMATIVDEEQRCWMEGRHLRTVTSAAEWSASHFGLTTPNV</sequence>
<protein>
    <recommendedName>
        <fullName evidence="3">RNase H type-1 domain-containing protein</fullName>
    </recommendedName>
</protein>
<evidence type="ECO:0008006" key="3">
    <source>
        <dbReference type="Google" id="ProtNLM"/>
    </source>
</evidence>
<name>A0ABR2S7P6_9ROSI</name>
<dbReference type="Proteomes" id="UP001396334">
    <property type="component" value="Unassembled WGS sequence"/>
</dbReference>
<dbReference type="EMBL" id="JBBPBN010000016">
    <property type="protein sequence ID" value="KAK9021167.1"/>
    <property type="molecule type" value="Genomic_DNA"/>
</dbReference>
<evidence type="ECO:0000313" key="2">
    <source>
        <dbReference type="Proteomes" id="UP001396334"/>
    </source>
</evidence>
<gene>
    <name evidence="1" type="ORF">V6N11_011168</name>
</gene>